<gene>
    <name evidence="2" type="ORF">CT0861_03822</name>
</gene>
<evidence type="ECO:0000259" key="1">
    <source>
        <dbReference type="Pfam" id="PF14420"/>
    </source>
</evidence>
<dbReference type="EMBL" id="LFIV01000122">
    <property type="protein sequence ID" value="KZL68692.1"/>
    <property type="molecule type" value="Genomic_DNA"/>
</dbReference>
<keyword evidence="3" id="KW-1185">Reference proteome</keyword>
<dbReference type="Proteomes" id="UP000076552">
    <property type="component" value="Unassembled WGS sequence"/>
</dbReference>
<comment type="caution">
    <text evidence="2">The sequence shown here is derived from an EMBL/GenBank/DDBJ whole genome shotgun (WGS) entry which is preliminary data.</text>
</comment>
<dbReference type="InterPro" id="IPR025676">
    <property type="entry name" value="Clr5_dom"/>
</dbReference>
<organism evidence="2 3">
    <name type="scientific">Colletotrichum tofieldiae</name>
    <dbReference type="NCBI Taxonomy" id="708197"/>
    <lineage>
        <taxon>Eukaryota</taxon>
        <taxon>Fungi</taxon>
        <taxon>Dikarya</taxon>
        <taxon>Ascomycota</taxon>
        <taxon>Pezizomycotina</taxon>
        <taxon>Sordariomycetes</taxon>
        <taxon>Hypocreomycetidae</taxon>
        <taxon>Glomerellales</taxon>
        <taxon>Glomerellaceae</taxon>
        <taxon>Colletotrichum</taxon>
        <taxon>Colletotrichum spaethianum species complex</taxon>
    </lineage>
</organism>
<dbReference type="AlphaFoldDB" id="A0A166R321"/>
<name>A0A166R321_9PEZI</name>
<evidence type="ECO:0000313" key="3">
    <source>
        <dbReference type="Proteomes" id="UP000076552"/>
    </source>
</evidence>
<dbReference type="Pfam" id="PF14420">
    <property type="entry name" value="Clr5"/>
    <property type="match status" value="1"/>
</dbReference>
<reference evidence="2 3" key="1">
    <citation type="submission" date="2015-06" db="EMBL/GenBank/DDBJ databases">
        <title>Survival trade-offs in plant roots during colonization by closely related pathogenic and mutualistic fungi.</title>
        <authorList>
            <person name="Hacquard S."/>
            <person name="Kracher B."/>
            <person name="Hiruma K."/>
            <person name="Weinman A."/>
            <person name="Muench P."/>
            <person name="Garrido Oter R."/>
            <person name="Ver Loren van Themaat E."/>
            <person name="Dallerey J.-F."/>
            <person name="Damm U."/>
            <person name="Henrissat B."/>
            <person name="Lespinet O."/>
            <person name="Thon M."/>
            <person name="Kemen E."/>
            <person name="McHardy A.C."/>
            <person name="Schulze-Lefert P."/>
            <person name="O'Connell R.J."/>
        </authorList>
    </citation>
    <scope>NUCLEOTIDE SEQUENCE [LARGE SCALE GENOMIC DNA]</scope>
    <source>
        <strain evidence="2 3">0861</strain>
    </source>
</reference>
<evidence type="ECO:0000313" key="2">
    <source>
        <dbReference type="EMBL" id="KZL68692.1"/>
    </source>
</evidence>
<accession>A0A166R321</accession>
<protein>
    <recommendedName>
        <fullName evidence="1">Clr5 domain-containing protein</fullName>
    </recommendedName>
</protein>
<sequence>MNPNTDVELDKVTAPRLGLMALESLEDNLIDWEFLCSFDPITEVTNWVGSTSPQLLFSQELALRPAPTLVPTTIIALPEAAAVSAYKSSSFRPECPEDWEAKKDAIRSLYLEDNLPLRELMGIMSRKHAFSAT</sequence>
<proteinExistence type="predicted"/>
<feature type="domain" description="Clr5" evidence="1">
    <location>
        <begin position="96"/>
        <end position="133"/>
    </location>
</feature>